<protein>
    <submittedName>
        <fullName evidence="1">Uncharacterized protein</fullName>
    </submittedName>
</protein>
<organism evidence="1 2">
    <name type="scientific">Trichinella pseudospiralis</name>
    <name type="common">Parasitic roundworm</name>
    <dbReference type="NCBI Taxonomy" id="6337"/>
    <lineage>
        <taxon>Eukaryota</taxon>
        <taxon>Metazoa</taxon>
        <taxon>Ecdysozoa</taxon>
        <taxon>Nematoda</taxon>
        <taxon>Enoplea</taxon>
        <taxon>Dorylaimia</taxon>
        <taxon>Trichinellida</taxon>
        <taxon>Trichinellidae</taxon>
        <taxon>Trichinella</taxon>
    </lineage>
</organism>
<dbReference type="AlphaFoldDB" id="A0A0V1IWH2"/>
<evidence type="ECO:0000313" key="2">
    <source>
        <dbReference type="Proteomes" id="UP000054805"/>
    </source>
</evidence>
<gene>
    <name evidence="1" type="ORF">T4B_9815</name>
</gene>
<name>A0A0V1IWH2_TRIPS</name>
<evidence type="ECO:0000313" key="1">
    <source>
        <dbReference type="EMBL" id="KRZ27121.1"/>
    </source>
</evidence>
<accession>A0A0V1IWH2</accession>
<dbReference type="EMBL" id="JYDS01000075">
    <property type="protein sequence ID" value="KRZ27121.1"/>
    <property type="molecule type" value="Genomic_DNA"/>
</dbReference>
<sequence length="63" mass="7083">MRAGVCVFVAKQATGFHLSINRFGPDAPQFCGRQHFKLACGLLLQLLFNPFGYSVLERRLTKL</sequence>
<reference evidence="1 2" key="1">
    <citation type="submission" date="2015-01" db="EMBL/GenBank/DDBJ databases">
        <title>Evolution of Trichinella species and genotypes.</title>
        <authorList>
            <person name="Korhonen P.K."/>
            <person name="Edoardo P."/>
            <person name="Giuseppe L.R."/>
            <person name="Gasser R.B."/>
        </authorList>
    </citation>
    <scope>NUCLEOTIDE SEQUENCE [LARGE SCALE GENOMIC DNA]</scope>
    <source>
        <strain evidence="1">ISS588</strain>
    </source>
</reference>
<dbReference type="Proteomes" id="UP000054805">
    <property type="component" value="Unassembled WGS sequence"/>
</dbReference>
<proteinExistence type="predicted"/>
<keyword evidence="2" id="KW-1185">Reference proteome</keyword>
<comment type="caution">
    <text evidence="1">The sequence shown here is derived from an EMBL/GenBank/DDBJ whole genome shotgun (WGS) entry which is preliminary data.</text>
</comment>